<dbReference type="EC" id="2.5.1.6" evidence="1"/>
<gene>
    <name evidence="1" type="ORF">ENM78_01535</name>
</gene>
<dbReference type="PANTHER" id="PTHR36697:SF1">
    <property type="entry name" value="S-ADENOSYLMETHIONINE SYNTHASE"/>
    <property type="match status" value="1"/>
</dbReference>
<dbReference type="Gene3D" id="3.30.300.280">
    <property type="entry name" value="S-adenosylmethionine synthetase, C-terminal domain"/>
    <property type="match status" value="1"/>
</dbReference>
<comment type="caution">
    <text evidence="1">The sequence shown here is derived from an EMBL/GenBank/DDBJ whole genome shotgun (WGS) entry which is preliminary data.</text>
</comment>
<keyword evidence="1" id="KW-0808">Transferase</keyword>
<dbReference type="EMBL" id="DRZC01000021">
    <property type="protein sequence ID" value="HHQ80136.1"/>
    <property type="molecule type" value="Genomic_DNA"/>
</dbReference>
<evidence type="ECO:0000313" key="1">
    <source>
        <dbReference type="EMBL" id="HHQ80136.1"/>
    </source>
</evidence>
<protein>
    <submittedName>
        <fullName evidence="1">Methionine adenosyltransferase</fullName>
        <ecNumber evidence="1">2.5.1.6</ecNumber>
    </submittedName>
</protein>
<name>A0A7J3ZJ32_9CREN</name>
<dbReference type="PANTHER" id="PTHR36697">
    <property type="entry name" value="S-ADENOSYLMETHIONINE SYNTHASE"/>
    <property type="match status" value="1"/>
</dbReference>
<reference evidence="1" key="1">
    <citation type="journal article" date="2020" name="mSystems">
        <title>Genome- and Community-Level Interaction Insights into Carbon Utilization and Element Cycling Functions of Hydrothermarchaeota in Hydrothermal Sediment.</title>
        <authorList>
            <person name="Zhou Z."/>
            <person name="Liu Y."/>
            <person name="Xu W."/>
            <person name="Pan J."/>
            <person name="Luo Z.H."/>
            <person name="Li M."/>
        </authorList>
    </citation>
    <scope>NUCLEOTIDE SEQUENCE [LARGE SCALE GENOMIC DNA]</scope>
    <source>
        <strain evidence="1">SpSt-1116</strain>
    </source>
</reference>
<sequence>MEESRNIVVEEARWSIPDSLEVEIVERKGLGHPDYIADSASEQASLALCRYYLSKYNRILHHNLDKTLVVGGQSEPKFKGGEIKQPIYIIVAGRATTDVETESGLDVVPVGPIVIRAIREWIEKNFRFLDPYEHVIIDYKIGKGSADLRGLFESKATTPLANDTSFGIGFHPLTTLERLVLETERMLNSRDFKRRIPELGEDIKVMGLRQNKKAKLTVAGAFISHLIDDVDHYLSLKEQVIEEIKDLAAKIASEYEVDVSMNTADNPQAGILYLTVTGTSAEHGDDGATGRGNRANGLITPLRPMSLEATAGKNPVNHVGKIYNVVASVTSKKIFEETGSQYPVMVQLVSQIGKPIDKPLIASVKFLSPDRRVSGSAKSLAKAIINEELEKIEKYTYAILNEEIMLF</sequence>
<dbReference type="InterPro" id="IPR042544">
    <property type="entry name" value="AdoMet_synthase_3"/>
</dbReference>
<dbReference type="Pfam" id="PF01941">
    <property type="entry name" value="AdoMet_Synthase"/>
    <property type="match status" value="1"/>
</dbReference>
<dbReference type="Gene3D" id="3.30.300.10">
    <property type="match status" value="1"/>
</dbReference>
<dbReference type="GO" id="GO:0004478">
    <property type="term" value="F:methionine adenosyltransferase activity"/>
    <property type="evidence" value="ECO:0007669"/>
    <property type="project" value="UniProtKB-EC"/>
</dbReference>
<accession>A0A7J3ZJ32</accession>
<dbReference type="NCBIfam" id="NF003365">
    <property type="entry name" value="PRK04439.1-4"/>
    <property type="match status" value="1"/>
</dbReference>
<dbReference type="AlphaFoldDB" id="A0A7J3ZJ32"/>
<dbReference type="NCBIfam" id="NF003366">
    <property type="entry name" value="PRK04439.1-5"/>
    <property type="match status" value="1"/>
</dbReference>
<dbReference type="InterPro" id="IPR027790">
    <property type="entry name" value="AdoMet_synthase_2_family"/>
</dbReference>
<organism evidence="1">
    <name type="scientific">Fervidicoccus fontis</name>
    <dbReference type="NCBI Taxonomy" id="683846"/>
    <lineage>
        <taxon>Archaea</taxon>
        <taxon>Thermoproteota</taxon>
        <taxon>Thermoprotei</taxon>
        <taxon>Fervidicoccales</taxon>
        <taxon>Fervidicoccaceae</taxon>
        <taxon>Fervidicoccus</taxon>
    </lineage>
</organism>
<proteinExistence type="predicted"/>